<feature type="region of interest" description="Disordered" evidence="1">
    <location>
        <begin position="1"/>
        <end position="20"/>
    </location>
</feature>
<reference evidence="2" key="1">
    <citation type="journal article" date="2021" name="Proc. Natl. Acad. Sci. U.S.A.">
        <title>Three genomes in the algal genus Volvox reveal the fate of a haploid sex-determining region after a transition to homothallism.</title>
        <authorList>
            <person name="Yamamoto K."/>
            <person name="Hamaji T."/>
            <person name="Kawai-Toyooka H."/>
            <person name="Matsuzaki R."/>
            <person name="Takahashi F."/>
            <person name="Nishimura Y."/>
            <person name="Kawachi M."/>
            <person name="Noguchi H."/>
            <person name="Minakuchi Y."/>
            <person name="Umen J.G."/>
            <person name="Toyoda A."/>
            <person name="Nozaki H."/>
        </authorList>
    </citation>
    <scope>NUCLEOTIDE SEQUENCE</scope>
    <source>
        <strain evidence="2">NIES-3780</strain>
    </source>
</reference>
<feature type="region of interest" description="Disordered" evidence="1">
    <location>
        <begin position="82"/>
        <end position="154"/>
    </location>
</feature>
<feature type="compositionally biased region" description="Basic residues" evidence="1">
    <location>
        <begin position="1"/>
        <end position="11"/>
    </location>
</feature>
<name>A0A8J4AVJ8_9CHLO</name>
<gene>
    <name evidence="2" type="ORF">Vafri_5012</name>
</gene>
<accession>A0A8J4AVJ8</accession>
<proteinExistence type="predicted"/>
<evidence type="ECO:0000313" key="2">
    <source>
        <dbReference type="EMBL" id="GIL48493.1"/>
    </source>
</evidence>
<evidence type="ECO:0000313" key="3">
    <source>
        <dbReference type="Proteomes" id="UP000747399"/>
    </source>
</evidence>
<dbReference type="EMBL" id="BNCO01000005">
    <property type="protein sequence ID" value="GIL48493.1"/>
    <property type="molecule type" value="Genomic_DNA"/>
</dbReference>
<sequence>MPHQVRAHQRSCNHQQPGGPVALPVRSTVTAVTGNAACEWFEALGKVERRECGLLHKRSGREMGICRRFRAKYGINCCREGYSPRSKGQHQLPTRAGKASSNAATDAAIERLSATSPAGGAASDSAGASSKRRRAASGGMAQAPPPHSGSGAFSGARRSFSAIAPPLAYTKIIVI</sequence>
<keyword evidence="3" id="KW-1185">Reference proteome</keyword>
<comment type="caution">
    <text evidence="2">The sequence shown here is derived from an EMBL/GenBank/DDBJ whole genome shotgun (WGS) entry which is preliminary data.</text>
</comment>
<dbReference type="AlphaFoldDB" id="A0A8J4AVJ8"/>
<evidence type="ECO:0000256" key="1">
    <source>
        <dbReference type="SAM" id="MobiDB-lite"/>
    </source>
</evidence>
<dbReference type="Proteomes" id="UP000747399">
    <property type="component" value="Unassembled WGS sequence"/>
</dbReference>
<feature type="compositionally biased region" description="Low complexity" evidence="1">
    <location>
        <begin position="113"/>
        <end position="129"/>
    </location>
</feature>
<organism evidence="2 3">
    <name type="scientific">Volvox africanus</name>
    <dbReference type="NCBI Taxonomy" id="51714"/>
    <lineage>
        <taxon>Eukaryota</taxon>
        <taxon>Viridiplantae</taxon>
        <taxon>Chlorophyta</taxon>
        <taxon>core chlorophytes</taxon>
        <taxon>Chlorophyceae</taxon>
        <taxon>CS clade</taxon>
        <taxon>Chlamydomonadales</taxon>
        <taxon>Volvocaceae</taxon>
        <taxon>Volvox</taxon>
    </lineage>
</organism>
<protein>
    <submittedName>
        <fullName evidence="2">Uncharacterized protein</fullName>
    </submittedName>
</protein>